<proteinExistence type="predicted"/>
<evidence type="ECO:0000256" key="3">
    <source>
        <dbReference type="SAM" id="SignalP"/>
    </source>
</evidence>
<dbReference type="GO" id="GO:0009523">
    <property type="term" value="C:photosystem II"/>
    <property type="evidence" value="ECO:0007669"/>
    <property type="project" value="UniProtKB-KW"/>
</dbReference>
<sequence length="337" mass="35371">MPPTRILIAAALMLAAGAAIAEIRLVPQDSGVKVRLRGISAVSSDVAWASGREGTVLRTVDGGKHWQAMKVPGANELDFRDVEGFDADTAVVLSIGPGEASRVYRTEDGGKSWTLSLQNKDPRAFFDCMAFDRDKGWMMGDPVDGRFQVYATQDAGRNWKLLSTGPKAEEGEAAFAASGTCIAIVQDALMIGTGGSHARLHVSRDGGSTWNASDSGMSRRKPEAGVFSLAATPFGAFAVGGDYKAEQAPGNAVEWRLRNKRDPLITIIAPSGYRSGAACLEATPLACIAVGPSGADAWNTVAWKPVSEVGYDAVDLAGNVGWASGDAGRIARVEIGD</sequence>
<evidence type="ECO:0000259" key="4">
    <source>
        <dbReference type="Pfam" id="PF14870"/>
    </source>
</evidence>
<feature type="chain" id="PRO_5020980447" evidence="3">
    <location>
        <begin position="22"/>
        <end position="337"/>
    </location>
</feature>
<evidence type="ECO:0000256" key="2">
    <source>
        <dbReference type="ARBA" id="ARBA00023276"/>
    </source>
</evidence>
<comment type="caution">
    <text evidence="5">The sequence shown here is derived from an EMBL/GenBank/DDBJ whole genome shotgun (WGS) entry which is preliminary data.</text>
</comment>
<keyword evidence="3" id="KW-0732">Signal</keyword>
<dbReference type="InterPro" id="IPR028203">
    <property type="entry name" value="PSII_CF48-like_dom"/>
</dbReference>
<dbReference type="InterPro" id="IPR015943">
    <property type="entry name" value="WD40/YVTN_repeat-like_dom_sf"/>
</dbReference>
<feature type="signal peptide" evidence="3">
    <location>
        <begin position="1"/>
        <end position="21"/>
    </location>
</feature>
<protein>
    <submittedName>
        <fullName evidence="5">Oxidoreductase</fullName>
    </submittedName>
</protein>
<dbReference type="Pfam" id="PF14870">
    <property type="entry name" value="PSII_BNR"/>
    <property type="match status" value="1"/>
</dbReference>
<name>A0A4V6XUW0_9GAMM</name>
<gene>
    <name evidence="5" type="ORF">FCE95_06755</name>
</gene>
<dbReference type="PANTHER" id="PTHR47199">
    <property type="entry name" value="PHOTOSYSTEM II STABILITY/ASSEMBLY FACTOR HCF136, CHLOROPLASTIC"/>
    <property type="match status" value="1"/>
</dbReference>
<evidence type="ECO:0000313" key="5">
    <source>
        <dbReference type="EMBL" id="TKR33963.1"/>
    </source>
</evidence>
<dbReference type="Gene3D" id="2.130.10.10">
    <property type="entry name" value="YVTN repeat-like/Quinoprotein amine dehydrogenase"/>
    <property type="match status" value="1"/>
</dbReference>
<evidence type="ECO:0000256" key="1">
    <source>
        <dbReference type="ARBA" id="ARBA00022531"/>
    </source>
</evidence>
<dbReference type="EMBL" id="SZUA01000001">
    <property type="protein sequence ID" value="TKR33963.1"/>
    <property type="molecule type" value="Genomic_DNA"/>
</dbReference>
<dbReference type="AlphaFoldDB" id="A0A4V6XUW0"/>
<accession>A0A4V6XUW0</accession>
<keyword evidence="1" id="KW-0602">Photosynthesis</keyword>
<dbReference type="Proteomes" id="UP000308707">
    <property type="component" value="Unassembled WGS sequence"/>
</dbReference>
<dbReference type="OrthoDB" id="9813892at2"/>
<dbReference type="PANTHER" id="PTHR47199:SF2">
    <property type="entry name" value="PHOTOSYSTEM II STABILITY_ASSEMBLY FACTOR HCF136, CHLOROPLASTIC"/>
    <property type="match status" value="1"/>
</dbReference>
<dbReference type="RefSeq" id="WP_137266168.1">
    <property type="nucleotide sequence ID" value="NZ_SZUA01000001.1"/>
</dbReference>
<organism evidence="5 6">
    <name type="scientific">Luteimonas gilva</name>
    <dbReference type="NCBI Taxonomy" id="2572684"/>
    <lineage>
        <taxon>Bacteria</taxon>
        <taxon>Pseudomonadati</taxon>
        <taxon>Pseudomonadota</taxon>
        <taxon>Gammaproteobacteria</taxon>
        <taxon>Lysobacterales</taxon>
        <taxon>Lysobacteraceae</taxon>
        <taxon>Luteimonas</taxon>
    </lineage>
</organism>
<dbReference type="SUPFAM" id="SSF110296">
    <property type="entry name" value="Oligoxyloglucan reducing end-specific cellobiohydrolase"/>
    <property type="match status" value="1"/>
</dbReference>
<dbReference type="GO" id="GO:0015979">
    <property type="term" value="P:photosynthesis"/>
    <property type="evidence" value="ECO:0007669"/>
    <property type="project" value="UniProtKB-KW"/>
</dbReference>
<keyword evidence="2" id="KW-0604">Photosystem II</keyword>
<reference evidence="5 6" key="1">
    <citation type="submission" date="2019-04" db="EMBL/GenBank/DDBJ databases">
        <title>Reference strain of H23.</title>
        <authorList>
            <person name="Luo X."/>
        </authorList>
    </citation>
    <scope>NUCLEOTIDE SEQUENCE [LARGE SCALE GENOMIC DNA]</scope>
    <source>
        <strain evidence="5 6">H23</strain>
    </source>
</reference>
<feature type="domain" description="Photosynthesis system II assembly factor Ycf48/Hcf136-like" evidence="4">
    <location>
        <begin position="38"/>
        <end position="164"/>
    </location>
</feature>
<keyword evidence="6" id="KW-1185">Reference proteome</keyword>
<evidence type="ECO:0000313" key="6">
    <source>
        <dbReference type="Proteomes" id="UP000308707"/>
    </source>
</evidence>